<evidence type="ECO:0000313" key="2">
    <source>
        <dbReference type="EMBL" id="MBD2869169.1"/>
    </source>
</evidence>
<name>A0A927CKE4_9BACL</name>
<keyword evidence="3" id="KW-1185">Reference proteome</keyword>
<sequence>MPKYVTGKMTSKGQLTIPAELRNQWGLNEGDRLMIEIDDETGAFIGLRPQKKKSLRDVVGILKTDIKHDEQKIEDAIAKEITDNYFKEY</sequence>
<organism evidence="2 3">
    <name type="scientific">Paenibacillus arenilitoris</name>
    <dbReference type="NCBI Taxonomy" id="2772299"/>
    <lineage>
        <taxon>Bacteria</taxon>
        <taxon>Bacillati</taxon>
        <taxon>Bacillota</taxon>
        <taxon>Bacilli</taxon>
        <taxon>Bacillales</taxon>
        <taxon>Paenibacillaceae</taxon>
        <taxon>Paenibacillus</taxon>
    </lineage>
</organism>
<keyword evidence="2" id="KW-0238">DNA-binding</keyword>
<evidence type="ECO:0000259" key="1">
    <source>
        <dbReference type="SMART" id="SM00966"/>
    </source>
</evidence>
<protein>
    <submittedName>
        <fullName evidence="2">AbrB/MazE/SpoVT family DNA-binding domain-containing protein</fullName>
    </submittedName>
</protein>
<dbReference type="Pfam" id="PF04014">
    <property type="entry name" value="MazE_antitoxin"/>
    <property type="match status" value="1"/>
</dbReference>
<dbReference type="SMART" id="SM00966">
    <property type="entry name" value="SpoVT_AbrB"/>
    <property type="match status" value="1"/>
</dbReference>
<dbReference type="SUPFAM" id="SSF89447">
    <property type="entry name" value="AbrB/MazE/MraZ-like"/>
    <property type="match status" value="1"/>
</dbReference>
<feature type="domain" description="SpoVT-AbrB" evidence="1">
    <location>
        <begin position="7"/>
        <end position="55"/>
    </location>
</feature>
<dbReference type="Proteomes" id="UP000632125">
    <property type="component" value="Unassembled WGS sequence"/>
</dbReference>
<dbReference type="AlphaFoldDB" id="A0A927CKE4"/>
<dbReference type="NCBIfam" id="TIGR01439">
    <property type="entry name" value="lp_hng_hel_AbrB"/>
    <property type="match status" value="1"/>
</dbReference>
<accession>A0A927CKE4</accession>
<dbReference type="RefSeq" id="WP_190861040.1">
    <property type="nucleotide sequence ID" value="NZ_JACXIY010000013.1"/>
</dbReference>
<evidence type="ECO:0000313" key="3">
    <source>
        <dbReference type="Proteomes" id="UP000632125"/>
    </source>
</evidence>
<gene>
    <name evidence="2" type="ORF">IDH41_11330</name>
</gene>
<reference evidence="2" key="1">
    <citation type="submission" date="2020-09" db="EMBL/GenBank/DDBJ databases">
        <title>A novel bacterium of genus Paenibacillus, isolated from South China Sea.</title>
        <authorList>
            <person name="Huang H."/>
            <person name="Mo K."/>
            <person name="Hu Y."/>
        </authorList>
    </citation>
    <scope>NUCLEOTIDE SEQUENCE</scope>
    <source>
        <strain evidence="2">IB182493</strain>
    </source>
</reference>
<dbReference type="GO" id="GO:0003677">
    <property type="term" value="F:DNA binding"/>
    <property type="evidence" value="ECO:0007669"/>
    <property type="project" value="UniProtKB-KW"/>
</dbReference>
<dbReference type="EMBL" id="JACXIY010000013">
    <property type="protein sequence ID" value="MBD2869169.1"/>
    <property type="molecule type" value="Genomic_DNA"/>
</dbReference>
<dbReference type="InterPro" id="IPR037914">
    <property type="entry name" value="SpoVT-AbrB_sf"/>
</dbReference>
<dbReference type="Gene3D" id="2.10.260.10">
    <property type="match status" value="1"/>
</dbReference>
<comment type="caution">
    <text evidence="2">The sequence shown here is derived from an EMBL/GenBank/DDBJ whole genome shotgun (WGS) entry which is preliminary data.</text>
</comment>
<dbReference type="InterPro" id="IPR007159">
    <property type="entry name" value="SpoVT-AbrB_dom"/>
</dbReference>
<proteinExistence type="predicted"/>